<gene>
    <name evidence="2" type="ORF">A2735_03005</name>
</gene>
<feature type="transmembrane region" description="Helical" evidence="1">
    <location>
        <begin position="42"/>
        <end position="66"/>
    </location>
</feature>
<name>A0A1F8EAI2_9BACT</name>
<evidence type="ECO:0000313" key="2">
    <source>
        <dbReference type="EMBL" id="OGM97904.1"/>
    </source>
</evidence>
<dbReference type="STRING" id="1802660.A2735_03005"/>
<evidence type="ECO:0000256" key="1">
    <source>
        <dbReference type="SAM" id="Phobius"/>
    </source>
</evidence>
<proteinExistence type="predicted"/>
<keyword evidence="1" id="KW-1133">Transmembrane helix</keyword>
<dbReference type="EMBL" id="MGJA01000007">
    <property type="protein sequence ID" value="OGM97904.1"/>
    <property type="molecule type" value="Genomic_DNA"/>
</dbReference>
<accession>A0A1F8EAI2</accession>
<organism evidence="2 3">
    <name type="scientific">Candidatus Yanofskybacteria bacterium RIFCSPHIGHO2_01_FULL_41_21</name>
    <dbReference type="NCBI Taxonomy" id="1802660"/>
    <lineage>
        <taxon>Bacteria</taxon>
        <taxon>Candidatus Yanofskyibacteriota</taxon>
    </lineage>
</organism>
<sequence length="193" mass="22097">MIEEFFNQLLIAFHQWTSFQVGSFNMADMVINLQSAFLDSSFVFVLKIISVLITIVLGAATVFLIIKRKEFDTKLASQEVLVAEAVGAGPLQEQWNDILRHIDSIREGEWKFAVIEADTIVDNVLRNYFPGDTMGERLMNIDKTKLLSIDDLWEAHKIRNHLAHDSNYFLRHAEALRAIRLFESTLKELGAIE</sequence>
<reference evidence="2 3" key="1">
    <citation type="journal article" date="2016" name="Nat. Commun.">
        <title>Thousands of microbial genomes shed light on interconnected biogeochemical processes in an aquifer system.</title>
        <authorList>
            <person name="Anantharaman K."/>
            <person name="Brown C.T."/>
            <person name="Hug L.A."/>
            <person name="Sharon I."/>
            <person name="Castelle C.J."/>
            <person name="Probst A.J."/>
            <person name="Thomas B.C."/>
            <person name="Singh A."/>
            <person name="Wilkins M.J."/>
            <person name="Karaoz U."/>
            <person name="Brodie E.L."/>
            <person name="Williams K.H."/>
            <person name="Hubbard S.S."/>
            <person name="Banfield J.F."/>
        </authorList>
    </citation>
    <scope>NUCLEOTIDE SEQUENCE [LARGE SCALE GENOMIC DNA]</scope>
</reference>
<comment type="caution">
    <text evidence="2">The sequence shown here is derived from an EMBL/GenBank/DDBJ whole genome shotgun (WGS) entry which is preliminary data.</text>
</comment>
<evidence type="ECO:0000313" key="3">
    <source>
        <dbReference type="Proteomes" id="UP000178520"/>
    </source>
</evidence>
<keyword evidence="1" id="KW-0812">Transmembrane</keyword>
<dbReference type="AlphaFoldDB" id="A0A1F8EAI2"/>
<evidence type="ECO:0008006" key="4">
    <source>
        <dbReference type="Google" id="ProtNLM"/>
    </source>
</evidence>
<keyword evidence="1" id="KW-0472">Membrane</keyword>
<dbReference type="Proteomes" id="UP000178520">
    <property type="component" value="Unassembled WGS sequence"/>
</dbReference>
<protein>
    <recommendedName>
        <fullName evidence="4">DUF4145 domain-containing protein</fullName>
    </recommendedName>
</protein>